<evidence type="ECO:0000313" key="1">
    <source>
        <dbReference type="EMBL" id="JAD25691.1"/>
    </source>
</evidence>
<dbReference type="AlphaFoldDB" id="A0A0A8YIA6"/>
<reference evidence="1" key="2">
    <citation type="journal article" date="2015" name="Data Brief">
        <title>Shoot transcriptome of the giant reed, Arundo donax.</title>
        <authorList>
            <person name="Barrero R.A."/>
            <person name="Guerrero F.D."/>
            <person name="Moolhuijzen P."/>
            <person name="Goolsby J.A."/>
            <person name="Tidwell J."/>
            <person name="Bellgard S.E."/>
            <person name="Bellgard M.I."/>
        </authorList>
    </citation>
    <scope>NUCLEOTIDE SEQUENCE</scope>
    <source>
        <tissue evidence="1">Shoot tissue taken approximately 20 cm above the soil surface</tissue>
    </source>
</reference>
<proteinExistence type="predicted"/>
<protein>
    <submittedName>
        <fullName evidence="1">Uncharacterized protein</fullName>
    </submittedName>
</protein>
<dbReference type="EMBL" id="GBRH01272204">
    <property type="protein sequence ID" value="JAD25691.1"/>
    <property type="molecule type" value="Transcribed_RNA"/>
</dbReference>
<reference evidence="1" key="1">
    <citation type="submission" date="2014-09" db="EMBL/GenBank/DDBJ databases">
        <authorList>
            <person name="Magalhaes I.L.F."/>
            <person name="Oliveira U."/>
            <person name="Santos F.R."/>
            <person name="Vidigal T.H.D.A."/>
            <person name="Brescovit A.D."/>
            <person name="Santos A.J."/>
        </authorList>
    </citation>
    <scope>NUCLEOTIDE SEQUENCE</scope>
    <source>
        <tissue evidence="1">Shoot tissue taken approximately 20 cm above the soil surface</tissue>
    </source>
</reference>
<name>A0A0A8YIA6_ARUDO</name>
<organism evidence="1">
    <name type="scientific">Arundo donax</name>
    <name type="common">Giant reed</name>
    <name type="synonym">Donax arundinaceus</name>
    <dbReference type="NCBI Taxonomy" id="35708"/>
    <lineage>
        <taxon>Eukaryota</taxon>
        <taxon>Viridiplantae</taxon>
        <taxon>Streptophyta</taxon>
        <taxon>Embryophyta</taxon>
        <taxon>Tracheophyta</taxon>
        <taxon>Spermatophyta</taxon>
        <taxon>Magnoliopsida</taxon>
        <taxon>Liliopsida</taxon>
        <taxon>Poales</taxon>
        <taxon>Poaceae</taxon>
        <taxon>PACMAD clade</taxon>
        <taxon>Arundinoideae</taxon>
        <taxon>Arundineae</taxon>
        <taxon>Arundo</taxon>
    </lineage>
</organism>
<accession>A0A0A8YIA6</accession>
<sequence length="38" mass="4148">MVLLRIPALTIPVSGKVECHAKPIQCAYEPDSSVRVLI</sequence>